<accession>A0ABW6QHA9</accession>
<organism evidence="1 2">
    <name type="scientific">Streptomyces marokkonensis</name>
    <dbReference type="NCBI Taxonomy" id="324855"/>
    <lineage>
        <taxon>Bacteria</taxon>
        <taxon>Bacillati</taxon>
        <taxon>Actinomycetota</taxon>
        <taxon>Actinomycetes</taxon>
        <taxon>Kitasatosporales</taxon>
        <taxon>Streptomycetaceae</taxon>
        <taxon>Streptomyces</taxon>
    </lineage>
</organism>
<gene>
    <name evidence="1" type="ORF">ACFVZC_35495</name>
</gene>
<proteinExistence type="predicted"/>
<evidence type="ECO:0000313" key="1">
    <source>
        <dbReference type="EMBL" id="MFF1278630.1"/>
    </source>
</evidence>
<comment type="caution">
    <text evidence="1">The sequence shown here is derived from an EMBL/GenBank/DDBJ whole genome shotgun (WGS) entry which is preliminary data.</text>
</comment>
<dbReference type="InterPro" id="IPR046200">
    <property type="entry name" value="DUF6233"/>
</dbReference>
<dbReference type="Pfam" id="PF19746">
    <property type="entry name" value="DUF6233"/>
    <property type="match status" value="1"/>
</dbReference>
<keyword evidence="2" id="KW-1185">Reference proteome</keyword>
<sequence>MGDSGTSRLAMLRFLERVQERDLARTRQWIAKEERREAERQRGMEARPPAPDWLLERRLNSRSAPVYVHVGGCWNAAKRSDGVSREQALRALAEGVPACSHCRPDTELGYVDG</sequence>
<dbReference type="Proteomes" id="UP001601627">
    <property type="component" value="Unassembled WGS sequence"/>
</dbReference>
<dbReference type="RefSeq" id="WP_388241315.1">
    <property type="nucleotide sequence ID" value="NZ_JBHVZQ010000063.1"/>
</dbReference>
<evidence type="ECO:0000313" key="2">
    <source>
        <dbReference type="Proteomes" id="UP001601627"/>
    </source>
</evidence>
<protein>
    <submittedName>
        <fullName evidence="1">DUF6233 domain-containing protein</fullName>
    </submittedName>
</protein>
<reference evidence="1 2" key="1">
    <citation type="submission" date="2024-09" db="EMBL/GenBank/DDBJ databases">
        <title>The Natural Products Discovery Center: Release of the First 8490 Sequenced Strains for Exploring Actinobacteria Biosynthetic Diversity.</title>
        <authorList>
            <person name="Kalkreuter E."/>
            <person name="Kautsar S.A."/>
            <person name="Yang D."/>
            <person name="Bader C.D."/>
            <person name="Teijaro C.N."/>
            <person name="Fluegel L."/>
            <person name="Davis C.M."/>
            <person name="Simpson J.R."/>
            <person name="Lauterbach L."/>
            <person name="Steele A.D."/>
            <person name="Gui C."/>
            <person name="Meng S."/>
            <person name="Li G."/>
            <person name="Viehrig K."/>
            <person name="Ye F."/>
            <person name="Su P."/>
            <person name="Kiefer A.F."/>
            <person name="Nichols A."/>
            <person name="Cepeda A.J."/>
            <person name="Yan W."/>
            <person name="Fan B."/>
            <person name="Jiang Y."/>
            <person name="Adhikari A."/>
            <person name="Zheng C.-J."/>
            <person name="Schuster L."/>
            <person name="Cowan T.M."/>
            <person name="Smanski M.J."/>
            <person name="Chevrette M.G."/>
            <person name="De Carvalho L.P.S."/>
            <person name="Shen B."/>
        </authorList>
    </citation>
    <scope>NUCLEOTIDE SEQUENCE [LARGE SCALE GENOMIC DNA]</scope>
    <source>
        <strain evidence="1 2">NPDC058328</strain>
    </source>
</reference>
<dbReference type="EMBL" id="JBHVZQ010000063">
    <property type="protein sequence ID" value="MFF1278630.1"/>
    <property type="molecule type" value="Genomic_DNA"/>
</dbReference>
<name>A0ABW6QHA9_9ACTN</name>